<organism evidence="2 3">
    <name type="scientific">Candidatus Akkermansia intestinigallinarum</name>
    <dbReference type="NCBI Taxonomy" id="2838431"/>
    <lineage>
        <taxon>Bacteria</taxon>
        <taxon>Pseudomonadati</taxon>
        <taxon>Verrucomicrobiota</taxon>
        <taxon>Verrucomicrobiia</taxon>
        <taxon>Verrucomicrobiales</taxon>
        <taxon>Akkermansiaceae</taxon>
        <taxon>Akkermansia</taxon>
    </lineage>
</organism>
<accession>A0A9D2AGI9</accession>
<feature type="signal peptide" evidence="1">
    <location>
        <begin position="1"/>
        <end position="22"/>
    </location>
</feature>
<gene>
    <name evidence="2" type="ORF">H9862_00770</name>
</gene>
<evidence type="ECO:0000256" key="1">
    <source>
        <dbReference type="SAM" id="SignalP"/>
    </source>
</evidence>
<name>A0A9D2AGI9_9BACT</name>
<dbReference type="EMBL" id="DXFQ01000013">
    <property type="protein sequence ID" value="HIX19117.1"/>
    <property type="molecule type" value="Genomic_DNA"/>
</dbReference>
<proteinExistence type="predicted"/>
<reference evidence="2" key="2">
    <citation type="submission" date="2021-04" db="EMBL/GenBank/DDBJ databases">
        <authorList>
            <person name="Gilroy R."/>
        </authorList>
    </citation>
    <scope>NUCLEOTIDE SEQUENCE</scope>
    <source>
        <strain evidence="2">14975</strain>
    </source>
</reference>
<feature type="chain" id="PRO_5038409736" description="DUF3352 domain-containing protein" evidence="1">
    <location>
        <begin position="23"/>
        <end position="649"/>
    </location>
</feature>
<sequence>MKLRHTLLPLALLTALAGPLMADGGKEAPIASAVAALQAPQPRAMTPAQRAETFPAAAFIPPQDGLLLASATGALPRYVLGSTEGSIALSIPHENLETLARVIAAVRAEAGDLWPSSASTKLYIKPCYIVVTLPDEEAGKYENDLRRLLEHGSLLLPEICSPVHVADMSGLRLNLAKLCKPNSPAAYARGDRDSGEASDVAYLLLRRQGNSSIIILCSDPGEIRLAETPEESVLADSAADLADRARQGNPQYIAAVSPAFLRNYGGLLGDAQRRNFDALIDAIVHSSWRGDSEAAKRFKQCADKLSAQLMRVAYPMTHAEKPLTVAVWRDGSQQEQSGDWHIDLRSDACGSSFAPAPLRLTSAAGRPETALYVESAPLTLPFLPSAAELTATGEELIDLFLAAQGTQDEAEQARDSSRFDKLRPALTDMIQALATMRSGFSGSAALLLAEHPESPFALNICADLSRHDALTAGARLFDDAAKRTGAALGADSVACSLARLLEPGERSLESPLPGGFVPTLSVSDKLLAFRSHRETPQGAAQADAPAVDFAGAVFCFRPAAIGRIIGRITDSLNACEPAFYAIETVDGRSDELIDENANAAEADAPLLQTETDASAALPEPQPCDTESISGALDISEGYFRLHLIVKPAP</sequence>
<dbReference type="Proteomes" id="UP000823964">
    <property type="component" value="Unassembled WGS sequence"/>
</dbReference>
<evidence type="ECO:0000313" key="2">
    <source>
        <dbReference type="EMBL" id="HIX19117.1"/>
    </source>
</evidence>
<evidence type="ECO:0008006" key="4">
    <source>
        <dbReference type="Google" id="ProtNLM"/>
    </source>
</evidence>
<evidence type="ECO:0000313" key="3">
    <source>
        <dbReference type="Proteomes" id="UP000823964"/>
    </source>
</evidence>
<reference evidence="2" key="1">
    <citation type="journal article" date="2021" name="PeerJ">
        <title>Extensive microbial diversity within the chicken gut microbiome revealed by metagenomics and culture.</title>
        <authorList>
            <person name="Gilroy R."/>
            <person name="Ravi A."/>
            <person name="Getino M."/>
            <person name="Pursley I."/>
            <person name="Horton D.L."/>
            <person name="Alikhan N.F."/>
            <person name="Baker D."/>
            <person name="Gharbi K."/>
            <person name="Hall N."/>
            <person name="Watson M."/>
            <person name="Adriaenssens E.M."/>
            <person name="Foster-Nyarko E."/>
            <person name="Jarju S."/>
            <person name="Secka A."/>
            <person name="Antonio M."/>
            <person name="Oren A."/>
            <person name="Chaudhuri R.R."/>
            <person name="La Ragione R."/>
            <person name="Hildebrand F."/>
            <person name="Pallen M.J."/>
        </authorList>
    </citation>
    <scope>NUCLEOTIDE SEQUENCE</scope>
    <source>
        <strain evidence="2">14975</strain>
    </source>
</reference>
<dbReference type="AlphaFoldDB" id="A0A9D2AGI9"/>
<comment type="caution">
    <text evidence="2">The sequence shown here is derived from an EMBL/GenBank/DDBJ whole genome shotgun (WGS) entry which is preliminary data.</text>
</comment>
<protein>
    <recommendedName>
        <fullName evidence="4">DUF3352 domain-containing protein</fullName>
    </recommendedName>
</protein>
<keyword evidence="1" id="KW-0732">Signal</keyword>